<dbReference type="OrthoDB" id="512700at2"/>
<dbReference type="InterPro" id="IPR044946">
    <property type="entry name" value="Restrct_endonuc_typeI_TRD_sf"/>
</dbReference>
<keyword evidence="1" id="KW-0680">Restriction system</keyword>
<dbReference type="GO" id="GO:0009307">
    <property type="term" value="P:DNA restriction-modification system"/>
    <property type="evidence" value="ECO:0007669"/>
    <property type="project" value="UniProtKB-KW"/>
</dbReference>
<organism evidence="4 5">
    <name type="scientific">Jannaschia seosinensis</name>
    <dbReference type="NCBI Taxonomy" id="313367"/>
    <lineage>
        <taxon>Bacteria</taxon>
        <taxon>Pseudomonadati</taxon>
        <taxon>Pseudomonadota</taxon>
        <taxon>Alphaproteobacteria</taxon>
        <taxon>Rhodobacterales</taxon>
        <taxon>Roseobacteraceae</taxon>
        <taxon>Jannaschia</taxon>
    </lineage>
</organism>
<dbReference type="STRING" id="313367.JSE7799_02943"/>
<proteinExistence type="predicted"/>
<feature type="coiled-coil region" evidence="3">
    <location>
        <begin position="431"/>
        <end position="462"/>
    </location>
</feature>
<evidence type="ECO:0000256" key="3">
    <source>
        <dbReference type="SAM" id="Coils"/>
    </source>
</evidence>
<dbReference type="GO" id="GO:0003677">
    <property type="term" value="F:DNA binding"/>
    <property type="evidence" value="ECO:0007669"/>
    <property type="project" value="UniProtKB-KW"/>
</dbReference>
<reference evidence="4 5" key="1">
    <citation type="submission" date="2015-09" db="EMBL/GenBank/DDBJ databases">
        <authorList>
            <person name="Jackson K.R."/>
            <person name="Lunt B.L."/>
            <person name="Fisher J.N.B."/>
            <person name="Gardner A.V."/>
            <person name="Bailey M.E."/>
            <person name="Deus L.M."/>
            <person name="Earl A.S."/>
            <person name="Gibby P.D."/>
            <person name="Hartmann K.A."/>
            <person name="Liu J.E."/>
            <person name="Manci A.M."/>
            <person name="Nielsen D.A."/>
            <person name="Solomon M.B."/>
            <person name="Breakwell D.P."/>
            <person name="Burnett S.H."/>
            <person name="Grose J.H."/>
        </authorList>
    </citation>
    <scope>NUCLEOTIDE SEQUENCE [LARGE SCALE GENOMIC DNA]</scope>
    <source>
        <strain evidence="4 5">CECT 7799</strain>
    </source>
</reference>
<gene>
    <name evidence="4" type="ORF">JSE7799_02943</name>
</gene>
<accession>A0A0M7BE97</accession>
<protein>
    <submittedName>
        <fullName evidence="4">EcoKI restriction-modification system protein HsdS</fullName>
    </submittedName>
</protein>
<evidence type="ECO:0000256" key="2">
    <source>
        <dbReference type="ARBA" id="ARBA00023125"/>
    </source>
</evidence>
<dbReference type="InterPro" id="IPR052021">
    <property type="entry name" value="Type-I_RS_S_subunit"/>
</dbReference>
<dbReference type="PANTHER" id="PTHR30408:SF12">
    <property type="entry name" value="TYPE I RESTRICTION ENZYME MJAVIII SPECIFICITY SUBUNIT"/>
    <property type="match status" value="1"/>
</dbReference>
<name>A0A0M7BE97_9RHOB</name>
<evidence type="ECO:0000313" key="5">
    <source>
        <dbReference type="Proteomes" id="UP000049455"/>
    </source>
</evidence>
<dbReference type="PANTHER" id="PTHR30408">
    <property type="entry name" value="TYPE-1 RESTRICTION ENZYME ECOKI SPECIFICITY PROTEIN"/>
    <property type="match status" value="1"/>
</dbReference>
<dbReference type="Proteomes" id="UP000049455">
    <property type="component" value="Unassembled WGS sequence"/>
</dbReference>
<dbReference type="AlphaFoldDB" id="A0A0M7BE97"/>
<keyword evidence="3" id="KW-0175">Coiled coil</keyword>
<evidence type="ECO:0000256" key="1">
    <source>
        <dbReference type="ARBA" id="ARBA00022747"/>
    </source>
</evidence>
<dbReference type="SUPFAM" id="SSF116734">
    <property type="entry name" value="DNA methylase specificity domain"/>
    <property type="match status" value="2"/>
</dbReference>
<keyword evidence="2" id="KW-0238">DNA-binding</keyword>
<sequence>MATFSAVSLSNIEYVRLDADFYRPHYLEDAKLWQRIGDKIGAVRLSHLITTPVRTGRTPSERRLLIDDVQVTFVKTDGVREGTINFESAGILPNRVLNRSDIIDPDSVVMTIIGATPDIVGRAAIIRANNPVYVTNQNVAVIKTNDKCDPYFLLAYLQAKLGRNQVWRHSRRTGQVNLNCREVERLMVPLFKPEIQRQIGNQIRRALAAADDAVRLVHDAQGLLEDEIGIIGGDDGGLVFSCATASTAFDAGRIDAEYFNPHFSAVRQQVFDFKHGFTSLYSICRSIRPNFDPKAASGTTQRYIELSNLNSVLGTVDGYMVCPSEEFPSRARRRVSAGDVLISSVAGSLDRAAMVSESEVGCIASTGFFQLRPVQVSSEFLLILTKSYMIRTQMMQEATGGILSAVPESRLRRIMVPKVPQDIQDLITSHVRESYAKRDETRQLLEQAKARVEQLIEEAVAA</sequence>
<dbReference type="Gene3D" id="3.90.220.20">
    <property type="entry name" value="DNA methylase specificity domains"/>
    <property type="match status" value="2"/>
</dbReference>
<dbReference type="EMBL" id="CYPR01000198">
    <property type="protein sequence ID" value="CUH40213.1"/>
    <property type="molecule type" value="Genomic_DNA"/>
</dbReference>
<keyword evidence="5" id="KW-1185">Reference proteome</keyword>
<dbReference type="RefSeq" id="WP_144431738.1">
    <property type="nucleotide sequence ID" value="NZ_CYPR01000198.1"/>
</dbReference>
<evidence type="ECO:0000313" key="4">
    <source>
        <dbReference type="EMBL" id="CUH40213.1"/>
    </source>
</evidence>